<dbReference type="PANTHER" id="PTHR24171:SF9">
    <property type="entry name" value="ANKYRIN REPEAT DOMAIN-CONTAINING PROTEIN 39"/>
    <property type="match status" value="1"/>
</dbReference>
<evidence type="ECO:0000313" key="8">
    <source>
        <dbReference type="EMBL" id="CAF1598534.1"/>
    </source>
</evidence>
<dbReference type="SUPFAM" id="SSF46565">
    <property type="entry name" value="Chaperone J-domain"/>
    <property type="match status" value="1"/>
</dbReference>
<dbReference type="Gene3D" id="1.25.40.20">
    <property type="entry name" value="Ankyrin repeat-containing domain"/>
    <property type="match status" value="3"/>
</dbReference>
<keyword evidence="2 3" id="KW-0040">ANK repeat</keyword>
<evidence type="ECO:0000313" key="10">
    <source>
        <dbReference type="Proteomes" id="UP000663877"/>
    </source>
</evidence>
<feature type="repeat" description="ANK" evidence="3">
    <location>
        <begin position="145"/>
        <end position="177"/>
    </location>
</feature>
<dbReference type="PANTHER" id="PTHR24171">
    <property type="entry name" value="ANKYRIN REPEAT DOMAIN-CONTAINING PROTEIN 39-RELATED"/>
    <property type="match status" value="1"/>
</dbReference>
<feature type="repeat" description="ANK" evidence="3">
    <location>
        <begin position="112"/>
        <end position="144"/>
    </location>
</feature>
<keyword evidence="1" id="KW-0677">Repeat</keyword>
<protein>
    <recommendedName>
        <fullName evidence="4">J domain-containing protein</fullName>
    </recommendedName>
</protein>
<dbReference type="EMBL" id="CAJNOM010001213">
    <property type="protein sequence ID" value="CAF1598534.1"/>
    <property type="molecule type" value="Genomic_DNA"/>
</dbReference>
<dbReference type="Pfam" id="PF12796">
    <property type="entry name" value="Ank_2"/>
    <property type="match status" value="3"/>
</dbReference>
<feature type="repeat" description="ANK" evidence="3">
    <location>
        <begin position="351"/>
        <end position="383"/>
    </location>
</feature>
<dbReference type="InterPro" id="IPR018253">
    <property type="entry name" value="DnaJ_domain_CS"/>
</dbReference>
<dbReference type="PROSITE" id="PS50297">
    <property type="entry name" value="ANK_REP_REGION"/>
    <property type="match status" value="5"/>
</dbReference>
<dbReference type="Proteomes" id="UP000663832">
    <property type="component" value="Unassembled WGS sequence"/>
</dbReference>
<comment type="caution">
    <text evidence="6">The sequence shown here is derived from an EMBL/GenBank/DDBJ whole genome shotgun (WGS) entry which is preliminary data.</text>
</comment>
<dbReference type="SUPFAM" id="SSF48403">
    <property type="entry name" value="Ankyrin repeat"/>
    <property type="match status" value="1"/>
</dbReference>
<dbReference type="Pfam" id="PF00226">
    <property type="entry name" value="DnaJ"/>
    <property type="match status" value="1"/>
</dbReference>
<evidence type="ECO:0000313" key="5">
    <source>
        <dbReference type="EMBL" id="CAF1282839.1"/>
    </source>
</evidence>
<dbReference type="SMART" id="SM00248">
    <property type="entry name" value="ANK"/>
    <property type="match status" value="6"/>
</dbReference>
<dbReference type="EMBL" id="CAJNOI010000862">
    <property type="protein sequence ID" value="CAF1355976.1"/>
    <property type="molecule type" value="Genomic_DNA"/>
</dbReference>
<feature type="repeat" description="ANK" evidence="3">
    <location>
        <begin position="264"/>
        <end position="296"/>
    </location>
</feature>
<evidence type="ECO:0000313" key="7">
    <source>
        <dbReference type="EMBL" id="CAF1422269.1"/>
    </source>
</evidence>
<dbReference type="Proteomes" id="UP000663877">
    <property type="component" value="Unassembled WGS sequence"/>
</dbReference>
<dbReference type="CDD" id="cd06257">
    <property type="entry name" value="DnaJ"/>
    <property type="match status" value="1"/>
</dbReference>
<feature type="domain" description="J" evidence="4">
    <location>
        <begin position="7"/>
        <end position="67"/>
    </location>
</feature>
<dbReference type="PRINTS" id="PR01415">
    <property type="entry name" value="ANKYRIN"/>
</dbReference>
<dbReference type="InterPro" id="IPR036770">
    <property type="entry name" value="Ankyrin_rpt-contain_sf"/>
</dbReference>
<dbReference type="AlphaFoldDB" id="A0A815HRC9"/>
<evidence type="ECO:0000256" key="2">
    <source>
        <dbReference type="ARBA" id="ARBA00023043"/>
    </source>
</evidence>
<accession>A0A815HRC9</accession>
<name>A0A815HRC9_9BILA</name>
<dbReference type="EMBL" id="CAJNOI010000453">
    <property type="protein sequence ID" value="CAF1282839.1"/>
    <property type="molecule type" value="Genomic_DNA"/>
</dbReference>
<proteinExistence type="predicted"/>
<evidence type="ECO:0000313" key="9">
    <source>
        <dbReference type="Proteomes" id="UP000663832"/>
    </source>
</evidence>
<evidence type="ECO:0000256" key="3">
    <source>
        <dbReference type="PROSITE-ProRule" id="PRU00023"/>
    </source>
</evidence>
<dbReference type="EMBL" id="CAJNOM010000411">
    <property type="protein sequence ID" value="CAF1422269.1"/>
    <property type="molecule type" value="Genomic_DNA"/>
</dbReference>
<dbReference type="InterPro" id="IPR036869">
    <property type="entry name" value="J_dom_sf"/>
</dbReference>
<feature type="repeat" description="ANK" evidence="3">
    <location>
        <begin position="386"/>
        <end position="418"/>
    </location>
</feature>
<dbReference type="InterPro" id="IPR001623">
    <property type="entry name" value="DnaJ_domain"/>
</dbReference>
<sequence>MVLVNKSPYEILAVPQNIDYVKLRTVYRTKIHEHKQKEISAFNFRRICRAYETLSDYDKRNRYDSQNEWISELSIEKYTPQQLAAEPDLLRDLKQRLNTANLTQLNAQDSVTGHTTLYTAARAGNLEAVKFLTEQGAEPDLSQRTKSTALHVAAFYGHADVVRCLLESGADYRIKNSGNCTAEDEAYNQDVKQVFTELKQNDYVRVAANELNWFLENSLTQHQDTEYFAQRQTLLHCACKKGYDDLVHWLIEQKLANLDLVDFNGNSALHLAAYGGHTSIVEYLLNSGCDSTLRNRWGTTAEEEGIKHGDRIIDIFQRIRTRDMFEMAKEGIDWWFYYYFDDNLKDMTDSNGTSLLYYACRYGQHSVAKWLLEHGADVNIQMKVKPKSTPLHGAKFRGHIKIVELLLEYGADVNIKNDFGATVFDEAISEEVDKNIASQITELLAEHKHNLKSEKLIEIHIYEDDDDDDDDTKEKLPEKVKIGLNDGYKDLLASLSKTSLNQCRHFFIARRALYFKDDNTTVISAVGCARYTSSKFIDTPICLTGHKTLPTKNIISQTTRQEPRLDLRSFTKLLAAHSKVEWFSLKAPLTQKKIVRMNDLMFTFGENSITDDIEVKLTIIFSPDREKFDIPGCICLFKLELFTDTPKLVELPVVSIANQPNARLYTLATPSTYSFTSDTRRARLSTIDGTHVFIRHVDIIPGKLALPIDMFIATVLEQPLISRDNPVSCKCLNIHKRDAESFPHVVYHGTNIEAVRSILLDGFVIPGTVVSSGKRINPPGNHIARGTTVSGVPDFPAAIFVSPSIYYSSDPTYAKSFDNGDQKLIPILECSVKSNSYRTYPCTTPQYKENPDDNMEAIEWRITNPANIQINSILFITQIESISASKRIRITKMN</sequence>
<dbReference type="InterPro" id="IPR002110">
    <property type="entry name" value="Ankyrin_rpt"/>
</dbReference>
<dbReference type="PROSITE" id="PS00636">
    <property type="entry name" value="DNAJ_1"/>
    <property type="match status" value="1"/>
</dbReference>
<evidence type="ECO:0000256" key="1">
    <source>
        <dbReference type="ARBA" id="ARBA00022737"/>
    </source>
</evidence>
<dbReference type="Gene3D" id="1.10.287.110">
    <property type="entry name" value="DnaJ domain"/>
    <property type="match status" value="1"/>
</dbReference>
<evidence type="ECO:0000313" key="6">
    <source>
        <dbReference type="EMBL" id="CAF1355976.1"/>
    </source>
</evidence>
<reference evidence="6" key="1">
    <citation type="submission" date="2021-02" db="EMBL/GenBank/DDBJ databases">
        <authorList>
            <person name="Nowell W R."/>
        </authorList>
    </citation>
    <scope>NUCLEOTIDE SEQUENCE</scope>
</reference>
<dbReference type="PROSITE" id="PS50076">
    <property type="entry name" value="DNAJ_2"/>
    <property type="match status" value="1"/>
</dbReference>
<gene>
    <name evidence="5" type="ORF">BJG266_LOCUS31301</name>
    <name evidence="6" type="ORF">BJG266_LOCUS35221</name>
    <name evidence="7" type="ORF">QVE165_LOCUS38343</name>
    <name evidence="8" type="ORF">QVE165_LOCUS52271</name>
</gene>
<evidence type="ECO:0000259" key="4">
    <source>
        <dbReference type="PROSITE" id="PS50076"/>
    </source>
</evidence>
<dbReference type="OrthoDB" id="3246549at2759"/>
<dbReference type="PROSITE" id="PS50088">
    <property type="entry name" value="ANK_REPEAT"/>
    <property type="match status" value="5"/>
</dbReference>
<organism evidence="6 10">
    <name type="scientific">Adineta steineri</name>
    <dbReference type="NCBI Taxonomy" id="433720"/>
    <lineage>
        <taxon>Eukaryota</taxon>
        <taxon>Metazoa</taxon>
        <taxon>Spiralia</taxon>
        <taxon>Gnathifera</taxon>
        <taxon>Rotifera</taxon>
        <taxon>Eurotatoria</taxon>
        <taxon>Bdelloidea</taxon>
        <taxon>Adinetida</taxon>
        <taxon>Adinetidae</taxon>
        <taxon>Adineta</taxon>
    </lineage>
</organism>
<keyword evidence="9" id="KW-1185">Reference proteome</keyword>